<protein>
    <submittedName>
        <fullName evidence="1">Uncharacterized protein</fullName>
    </submittedName>
</protein>
<evidence type="ECO:0000313" key="1">
    <source>
        <dbReference type="EMBL" id="GLH98644.1"/>
    </source>
</evidence>
<name>A0ABQ5QWS0_9ACTN</name>
<evidence type="ECO:0000313" key="2">
    <source>
        <dbReference type="Proteomes" id="UP001144280"/>
    </source>
</evidence>
<sequence length="60" mass="6704">MRDRRVEAGRDSFAFFREYTIGTVVGGLRYYVGDNACHDTIGDLDAIRDAARECAEHPAP</sequence>
<reference evidence="1" key="1">
    <citation type="submission" date="2022-12" db="EMBL/GenBank/DDBJ databases">
        <title>New Phytohabitans aurantiacus sp. RD004123 nov., an actinomycete isolated from soil.</title>
        <authorList>
            <person name="Triningsih D.W."/>
            <person name="Harunari E."/>
            <person name="Igarashi Y."/>
        </authorList>
    </citation>
    <scope>NUCLEOTIDE SEQUENCE</scope>
    <source>
        <strain evidence="1">RD004123</strain>
    </source>
</reference>
<proteinExistence type="predicted"/>
<keyword evidence="2" id="KW-1185">Reference proteome</keyword>
<dbReference type="EMBL" id="BSDI01000017">
    <property type="protein sequence ID" value="GLH98644.1"/>
    <property type="molecule type" value="Genomic_DNA"/>
</dbReference>
<comment type="caution">
    <text evidence="1">The sequence shown here is derived from an EMBL/GenBank/DDBJ whole genome shotgun (WGS) entry which is preliminary data.</text>
</comment>
<dbReference type="Proteomes" id="UP001144280">
    <property type="component" value="Unassembled WGS sequence"/>
</dbReference>
<gene>
    <name evidence="1" type="ORF">Pa4123_39190</name>
</gene>
<accession>A0ABQ5QWS0</accession>
<organism evidence="1 2">
    <name type="scientific">Phytohabitans aurantiacus</name>
    <dbReference type="NCBI Taxonomy" id="3016789"/>
    <lineage>
        <taxon>Bacteria</taxon>
        <taxon>Bacillati</taxon>
        <taxon>Actinomycetota</taxon>
        <taxon>Actinomycetes</taxon>
        <taxon>Micromonosporales</taxon>
        <taxon>Micromonosporaceae</taxon>
    </lineage>
</organism>